<keyword evidence="2" id="KW-1185">Reference proteome</keyword>
<dbReference type="EMBL" id="BJYZ01000077">
    <property type="protein sequence ID" value="GEO43359.1"/>
    <property type="molecule type" value="Genomic_DNA"/>
</dbReference>
<sequence>MVGSRLTAYEPFGSLRAVSVSCRYSVIRICVAEVEAASCWGLSTKPPMGYGHPECRSPAGRMYDGGIYAALCPGGVIEPPVTADCFGKKTSWGC</sequence>
<dbReference type="AlphaFoldDB" id="A0A512E3T3"/>
<accession>A0A512E3T3</accession>
<proteinExistence type="predicted"/>
<organism evidence="1 2">
    <name type="scientific">Skermanella aerolata</name>
    <dbReference type="NCBI Taxonomy" id="393310"/>
    <lineage>
        <taxon>Bacteria</taxon>
        <taxon>Pseudomonadati</taxon>
        <taxon>Pseudomonadota</taxon>
        <taxon>Alphaproteobacteria</taxon>
        <taxon>Rhodospirillales</taxon>
        <taxon>Azospirillaceae</taxon>
        <taxon>Skermanella</taxon>
    </lineage>
</organism>
<evidence type="ECO:0000313" key="2">
    <source>
        <dbReference type="Proteomes" id="UP000321523"/>
    </source>
</evidence>
<protein>
    <submittedName>
        <fullName evidence="1">Uncharacterized protein</fullName>
    </submittedName>
</protein>
<gene>
    <name evidence="1" type="ORF">SAE02_75070</name>
</gene>
<dbReference type="Proteomes" id="UP000321523">
    <property type="component" value="Unassembled WGS sequence"/>
</dbReference>
<comment type="caution">
    <text evidence="1">The sequence shown here is derived from an EMBL/GenBank/DDBJ whole genome shotgun (WGS) entry which is preliminary data.</text>
</comment>
<evidence type="ECO:0000313" key="1">
    <source>
        <dbReference type="EMBL" id="GEO43359.1"/>
    </source>
</evidence>
<reference evidence="1 2" key="1">
    <citation type="submission" date="2019-07" db="EMBL/GenBank/DDBJ databases">
        <title>Whole genome shotgun sequence of Skermanella aerolata NBRC 106429.</title>
        <authorList>
            <person name="Hosoyama A."/>
            <person name="Uohara A."/>
            <person name="Ohji S."/>
            <person name="Ichikawa N."/>
        </authorList>
    </citation>
    <scope>NUCLEOTIDE SEQUENCE [LARGE SCALE GENOMIC DNA]</scope>
    <source>
        <strain evidence="1 2">NBRC 106429</strain>
    </source>
</reference>
<name>A0A512E3T3_9PROT</name>